<dbReference type="InterPro" id="IPR000620">
    <property type="entry name" value="EamA_dom"/>
</dbReference>
<comment type="caution">
    <text evidence="9">The sequence shown here is derived from an EMBL/GenBank/DDBJ whole genome shotgun (WGS) entry which is preliminary data.</text>
</comment>
<feature type="transmembrane region" description="Helical" evidence="7">
    <location>
        <begin position="509"/>
        <end position="528"/>
    </location>
</feature>
<dbReference type="PANTHER" id="PTHR42920:SF5">
    <property type="entry name" value="EAMA DOMAIN-CONTAINING PROTEIN"/>
    <property type="match status" value="1"/>
</dbReference>
<dbReference type="InterPro" id="IPR037185">
    <property type="entry name" value="EmrE-like"/>
</dbReference>
<accession>A0A1Q9EHL4</accession>
<evidence type="ECO:0000256" key="6">
    <source>
        <dbReference type="SAM" id="MobiDB-lite"/>
    </source>
</evidence>
<feature type="transmembrane region" description="Helical" evidence="7">
    <location>
        <begin position="355"/>
        <end position="374"/>
    </location>
</feature>
<feature type="transmembrane region" description="Helical" evidence="7">
    <location>
        <begin position="483"/>
        <end position="503"/>
    </location>
</feature>
<dbReference type="Pfam" id="PF00892">
    <property type="entry name" value="EamA"/>
    <property type="match status" value="1"/>
</dbReference>
<organism evidence="9 10">
    <name type="scientific">Symbiodinium microadriaticum</name>
    <name type="common">Dinoflagellate</name>
    <name type="synonym">Zooxanthella microadriatica</name>
    <dbReference type="NCBI Taxonomy" id="2951"/>
    <lineage>
        <taxon>Eukaryota</taxon>
        <taxon>Sar</taxon>
        <taxon>Alveolata</taxon>
        <taxon>Dinophyceae</taxon>
        <taxon>Suessiales</taxon>
        <taxon>Symbiodiniaceae</taxon>
        <taxon>Symbiodinium</taxon>
    </lineage>
</organism>
<name>A0A1Q9EHL4_SYMMI</name>
<sequence length="742" mass="78908">MAKKKKQRNSGAVVTGTAGAEQKGGTSEGALRPELLASAVKSAQWLAATPGKGDAAAVAERLLNAVKPIIFLRAAKYELDAQSSKAGDVTAAGKPQAPRKRRREEPSCHEAPSGEDVDRAVEAFKALASQPEQLLAPCCKMLRSALHPLVEAHKREEKASPAFRITCMLGQKPRWPEARRVLGELRNMEVAKRPKLGAYQRWVRELNVAEGDSAELLMLDAVMRVAAGLGPASQTPSEGRLHLVSPWQPDLPAASQDPPPSPKPKPLEAAASVANKLLSLIAFRVSNDEFSGVVCFRSFEPASHRSIISYSCRGLLHISSCSASSARLRVSSLAVQAPVQNSKQMLRRGAARRPLRLIFLASTLGLLFRTFTAWQDDSAFVGSPAGPRPERVSTLGRGASEPLEGFEPTWEEEQTLWKSVTAFNAACWGAAYISTKAGIDTLVAAGVEDAAIVYGALRFGLAALPLLPWVLRSSSAESARTSAIVGSLNGLAYAAIFTAYSLGTTGGKAAFICSLQTIVVAACTSLAAQRLQLGTVVSAVMAVVGVGFLELAGGPMETSSGDLVCAAAPLAIGIGWYMLGDTMKKYPDDTLPSLAIQFVCFTVLFVTWILGDIGWKHGPSGIVDWLGQVPAILQTESLWPPLLFSTFLGNVITMLLANKAVQMIKVSEVSLIAASEPLWAALAAMLYLGEVFTLADCIGGGFILTALVVNELWEEGEAEPKSTAILPEAKQGSERKQMELVS</sequence>
<reference evidence="9 10" key="1">
    <citation type="submission" date="2016-02" db="EMBL/GenBank/DDBJ databases">
        <title>Genome analysis of coral dinoflagellate symbionts highlights evolutionary adaptations to a symbiotic lifestyle.</title>
        <authorList>
            <person name="Aranda M."/>
            <person name="Li Y."/>
            <person name="Liew Y.J."/>
            <person name="Baumgarten S."/>
            <person name="Simakov O."/>
            <person name="Wilson M."/>
            <person name="Piel J."/>
            <person name="Ashoor H."/>
            <person name="Bougouffa S."/>
            <person name="Bajic V.B."/>
            <person name="Ryu T."/>
            <person name="Ravasi T."/>
            <person name="Bayer T."/>
            <person name="Micklem G."/>
            <person name="Kim H."/>
            <person name="Bhak J."/>
            <person name="Lajeunesse T.C."/>
            <person name="Voolstra C.R."/>
        </authorList>
    </citation>
    <scope>NUCLEOTIDE SEQUENCE [LARGE SCALE GENOMIC DNA]</scope>
    <source>
        <strain evidence="9 10">CCMP2467</strain>
    </source>
</reference>
<evidence type="ECO:0000256" key="4">
    <source>
        <dbReference type="ARBA" id="ARBA00022989"/>
    </source>
</evidence>
<gene>
    <name evidence="9" type="ORF">AK812_SmicGene9778</name>
</gene>
<feature type="region of interest" description="Disordered" evidence="6">
    <location>
        <begin position="233"/>
        <end position="267"/>
    </location>
</feature>
<feature type="transmembrane region" description="Helical" evidence="7">
    <location>
        <begin position="638"/>
        <end position="657"/>
    </location>
</feature>
<evidence type="ECO:0000256" key="2">
    <source>
        <dbReference type="ARBA" id="ARBA00022475"/>
    </source>
</evidence>
<evidence type="ECO:0000256" key="1">
    <source>
        <dbReference type="ARBA" id="ARBA00004651"/>
    </source>
</evidence>
<protein>
    <recommendedName>
        <fullName evidence="8">EamA domain-containing protein</fullName>
    </recommendedName>
</protein>
<proteinExistence type="predicted"/>
<dbReference type="EMBL" id="LSRX01000150">
    <property type="protein sequence ID" value="OLQ06867.1"/>
    <property type="molecule type" value="Genomic_DNA"/>
</dbReference>
<dbReference type="GO" id="GO:0005886">
    <property type="term" value="C:plasma membrane"/>
    <property type="evidence" value="ECO:0007669"/>
    <property type="project" value="UniProtKB-SubCell"/>
</dbReference>
<feature type="transmembrane region" description="Helical" evidence="7">
    <location>
        <begin position="535"/>
        <end position="554"/>
    </location>
</feature>
<feature type="transmembrane region" description="Helical" evidence="7">
    <location>
        <begin position="560"/>
        <end position="579"/>
    </location>
</feature>
<evidence type="ECO:0000256" key="7">
    <source>
        <dbReference type="SAM" id="Phobius"/>
    </source>
</evidence>
<feature type="transmembrane region" description="Helical" evidence="7">
    <location>
        <begin position="451"/>
        <end position="471"/>
    </location>
</feature>
<feature type="compositionally biased region" description="Basic and acidic residues" evidence="6">
    <location>
        <begin position="731"/>
        <end position="742"/>
    </location>
</feature>
<evidence type="ECO:0000259" key="8">
    <source>
        <dbReference type="Pfam" id="PF00892"/>
    </source>
</evidence>
<dbReference type="PANTHER" id="PTHR42920">
    <property type="entry name" value="OS03G0707200 PROTEIN-RELATED"/>
    <property type="match status" value="1"/>
</dbReference>
<keyword evidence="5 7" id="KW-0472">Membrane</keyword>
<evidence type="ECO:0000313" key="9">
    <source>
        <dbReference type="EMBL" id="OLQ06867.1"/>
    </source>
</evidence>
<evidence type="ECO:0000256" key="5">
    <source>
        <dbReference type="ARBA" id="ARBA00023136"/>
    </source>
</evidence>
<evidence type="ECO:0000313" key="10">
    <source>
        <dbReference type="Proteomes" id="UP000186817"/>
    </source>
</evidence>
<dbReference type="SUPFAM" id="SSF103481">
    <property type="entry name" value="Multidrug resistance efflux transporter EmrE"/>
    <property type="match status" value="1"/>
</dbReference>
<comment type="subcellular location">
    <subcellularLocation>
        <location evidence="1">Cell membrane</location>
        <topology evidence="1">Multi-pass membrane protein</topology>
    </subcellularLocation>
</comment>
<dbReference type="Proteomes" id="UP000186817">
    <property type="component" value="Unassembled WGS sequence"/>
</dbReference>
<feature type="transmembrane region" description="Helical" evidence="7">
    <location>
        <begin position="591"/>
        <end position="610"/>
    </location>
</feature>
<evidence type="ECO:0000256" key="3">
    <source>
        <dbReference type="ARBA" id="ARBA00022692"/>
    </source>
</evidence>
<feature type="domain" description="EamA" evidence="8">
    <location>
        <begin position="561"/>
        <end position="709"/>
    </location>
</feature>
<feature type="region of interest" description="Disordered" evidence="6">
    <location>
        <begin position="1"/>
        <end position="30"/>
    </location>
</feature>
<feature type="region of interest" description="Disordered" evidence="6">
    <location>
        <begin position="83"/>
        <end position="115"/>
    </location>
</feature>
<keyword evidence="2" id="KW-1003">Cell membrane</keyword>
<keyword evidence="10" id="KW-1185">Reference proteome</keyword>
<keyword evidence="3 7" id="KW-0812">Transmembrane</keyword>
<dbReference type="AlphaFoldDB" id="A0A1Q9EHL4"/>
<keyword evidence="4 7" id="KW-1133">Transmembrane helix</keyword>
<feature type="region of interest" description="Disordered" evidence="6">
    <location>
        <begin position="723"/>
        <end position="742"/>
    </location>
</feature>
<dbReference type="InterPro" id="IPR051258">
    <property type="entry name" value="Diverse_Substrate_Transporter"/>
</dbReference>
<dbReference type="OrthoDB" id="442614at2759"/>